<evidence type="ECO:0000259" key="13">
    <source>
        <dbReference type="Pfam" id="PF08245"/>
    </source>
</evidence>
<evidence type="ECO:0000256" key="5">
    <source>
        <dbReference type="ARBA" id="ARBA00022723"/>
    </source>
</evidence>
<evidence type="ECO:0000313" key="15">
    <source>
        <dbReference type="Proteomes" id="UP000054404"/>
    </source>
</evidence>
<dbReference type="Pfam" id="PF02875">
    <property type="entry name" value="Mur_ligase_C"/>
    <property type="match status" value="1"/>
</dbReference>
<evidence type="ECO:0000256" key="9">
    <source>
        <dbReference type="ARBA" id="ARBA00030592"/>
    </source>
</evidence>
<dbReference type="GO" id="GO:0046872">
    <property type="term" value="F:metal ion binding"/>
    <property type="evidence" value="ECO:0007669"/>
    <property type="project" value="UniProtKB-KW"/>
</dbReference>
<evidence type="ECO:0000259" key="12">
    <source>
        <dbReference type="Pfam" id="PF02875"/>
    </source>
</evidence>
<dbReference type="Gene3D" id="3.90.190.20">
    <property type="entry name" value="Mur ligase, C-terminal domain"/>
    <property type="match status" value="1"/>
</dbReference>
<dbReference type="FunFam" id="3.40.1190.10:FF:000011">
    <property type="entry name" value="Folylpolyglutamate synthase/dihydrofolate synthase"/>
    <property type="match status" value="1"/>
</dbReference>
<dbReference type="GO" id="GO:0005524">
    <property type="term" value="F:ATP binding"/>
    <property type="evidence" value="ECO:0007669"/>
    <property type="project" value="UniProtKB-KW"/>
</dbReference>
<gene>
    <name evidence="14" type="primary">fgs</name>
    <name evidence="14" type="ORF">AQZ59_00018</name>
</gene>
<reference evidence="14 15" key="1">
    <citation type="submission" date="2015-11" db="EMBL/GenBank/DDBJ databases">
        <title>Draft Genome Sequence of the Type Strain Trueperella bernardiae LCDC 89-0504T, Isolated from Blood Culture.</title>
        <authorList>
            <person name="Bernier A.-M."/>
            <person name="Bernard K."/>
        </authorList>
    </citation>
    <scope>NUCLEOTIDE SEQUENCE [LARGE SCALE GENOMIC DNA]</scope>
    <source>
        <strain evidence="14 15">LCDC 89-0504</strain>
    </source>
</reference>
<dbReference type="Gene3D" id="3.40.1190.10">
    <property type="entry name" value="Mur-like, catalytic domain"/>
    <property type="match status" value="1"/>
</dbReference>
<proteinExistence type="inferred from homology"/>
<dbReference type="GO" id="GO:0008841">
    <property type="term" value="F:dihydrofolate synthase activity"/>
    <property type="evidence" value="ECO:0007669"/>
    <property type="project" value="TreeGrafter"/>
</dbReference>
<dbReference type="EC" id="6.3.2.17" evidence="3"/>
<dbReference type="InterPro" id="IPR001645">
    <property type="entry name" value="Folylpolyglutamate_synth"/>
</dbReference>
<dbReference type="InterPro" id="IPR013221">
    <property type="entry name" value="Mur_ligase_cen"/>
</dbReference>
<dbReference type="PANTHER" id="PTHR11136:SF0">
    <property type="entry name" value="DIHYDROFOLATE SYNTHETASE-RELATED"/>
    <property type="match status" value="1"/>
</dbReference>
<organism evidence="14 15">
    <name type="scientific">Trueperella bernardiae</name>
    <dbReference type="NCBI Taxonomy" id="59561"/>
    <lineage>
        <taxon>Bacteria</taxon>
        <taxon>Bacillati</taxon>
        <taxon>Actinomycetota</taxon>
        <taxon>Actinomycetes</taxon>
        <taxon>Actinomycetales</taxon>
        <taxon>Actinomycetaceae</taxon>
        <taxon>Trueperella</taxon>
    </lineage>
</organism>
<feature type="region of interest" description="Disordered" evidence="11">
    <location>
        <begin position="1"/>
        <end position="23"/>
    </location>
</feature>
<keyword evidence="15" id="KW-1185">Reference proteome</keyword>
<dbReference type="AlphaFoldDB" id="A0A0W1KMB4"/>
<keyword evidence="5" id="KW-0479">Metal-binding</keyword>
<dbReference type="SUPFAM" id="SSF53623">
    <property type="entry name" value="MurD-like peptide ligases, catalytic domain"/>
    <property type="match status" value="1"/>
</dbReference>
<feature type="domain" description="Mur ligase central" evidence="13">
    <location>
        <begin position="200"/>
        <end position="341"/>
    </location>
</feature>
<dbReference type="InterPro" id="IPR036615">
    <property type="entry name" value="Mur_ligase_C_dom_sf"/>
</dbReference>
<evidence type="ECO:0000256" key="11">
    <source>
        <dbReference type="SAM" id="MobiDB-lite"/>
    </source>
</evidence>
<dbReference type="STRING" id="59561.AQZ59_00018"/>
<evidence type="ECO:0000313" key="14">
    <source>
        <dbReference type="EMBL" id="KTF04718.1"/>
    </source>
</evidence>
<comment type="caution">
    <text evidence="14">The sequence shown here is derived from an EMBL/GenBank/DDBJ whole genome shotgun (WGS) entry which is preliminary data.</text>
</comment>
<dbReference type="PROSITE" id="PS01012">
    <property type="entry name" value="FOLYLPOLYGLU_SYNT_2"/>
    <property type="match status" value="1"/>
</dbReference>
<dbReference type="PATRIC" id="fig|59561.3.peg.18"/>
<comment type="catalytic activity">
    <reaction evidence="10">
        <text>(6S)-5,6,7,8-tetrahydrofolyl-(gamma-L-Glu)(n) + L-glutamate + ATP = (6S)-5,6,7,8-tetrahydrofolyl-(gamma-L-Glu)(n+1) + ADP + phosphate + H(+)</text>
        <dbReference type="Rhea" id="RHEA:10580"/>
        <dbReference type="Rhea" id="RHEA-COMP:14738"/>
        <dbReference type="Rhea" id="RHEA-COMP:14740"/>
        <dbReference type="ChEBI" id="CHEBI:15378"/>
        <dbReference type="ChEBI" id="CHEBI:29985"/>
        <dbReference type="ChEBI" id="CHEBI:30616"/>
        <dbReference type="ChEBI" id="CHEBI:43474"/>
        <dbReference type="ChEBI" id="CHEBI:141005"/>
        <dbReference type="ChEBI" id="CHEBI:456216"/>
        <dbReference type="EC" id="6.3.2.17"/>
    </reaction>
</comment>
<evidence type="ECO:0000256" key="8">
    <source>
        <dbReference type="ARBA" id="ARBA00022842"/>
    </source>
</evidence>
<keyword evidence="4 14" id="KW-0436">Ligase</keyword>
<evidence type="ECO:0000256" key="3">
    <source>
        <dbReference type="ARBA" id="ARBA00013025"/>
    </source>
</evidence>
<dbReference type="GO" id="GO:0005737">
    <property type="term" value="C:cytoplasm"/>
    <property type="evidence" value="ECO:0007669"/>
    <property type="project" value="TreeGrafter"/>
</dbReference>
<keyword evidence="7" id="KW-0067">ATP-binding</keyword>
<dbReference type="NCBIfam" id="TIGR01499">
    <property type="entry name" value="folC"/>
    <property type="match status" value="1"/>
</dbReference>
<dbReference type="InterPro" id="IPR036565">
    <property type="entry name" value="Mur-like_cat_sf"/>
</dbReference>
<feature type="domain" description="Mur ligase C-terminal" evidence="12">
    <location>
        <begin position="366"/>
        <end position="480"/>
    </location>
</feature>
<keyword evidence="8" id="KW-0460">Magnesium</keyword>
<evidence type="ECO:0000256" key="6">
    <source>
        <dbReference type="ARBA" id="ARBA00022741"/>
    </source>
</evidence>
<evidence type="ECO:0000256" key="2">
    <source>
        <dbReference type="ARBA" id="ARBA00008276"/>
    </source>
</evidence>
<keyword evidence="6" id="KW-0547">Nucleotide-binding</keyword>
<protein>
    <recommendedName>
        <fullName evidence="3">tetrahydrofolate synthase</fullName>
        <ecNumber evidence="3">6.3.2.17</ecNumber>
    </recommendedName>
    <alternativeName>
        <fullName evidence="9">Tetrahydrofolylpolyglutamate synthase</fullName>
    </alternativeName>
</protein>
<dbReference type="GO" id="GO:0004326">
    <property type="term" value="F:tetrahydrofolylpolyglutamate synthase activity"/>
    <property type="evidence" value="ECO:0007669"/>
    <property type="project" value="UniProtKB-EC"/>
</dbReference>
<comment type="cofactor">
    <cofactor evidence="1">
        <name>Mg(2+)</name>
        <dbReference type="ChEBI" id="CHEBI:18420"/>
    </cofactor>
</comment>
<sequence length="512" mass="54701">MSESRFDEGPDPLTGQEAGDELDADLEAVLRSRLVVGPDPSVLDDVVAAPAPDPTEQLADQVELERQVAEIYAQIVARAPEHKVQPSIQRVADCLDMMGNPQRSFRAVHITGTNGKTSTARMIEALLRERGLRTGRFTSPHLNSVRERISIDGQAISPAAFIQAWEDVAPFVAWVDEKSAAEGGPRMSFFEVFTVMAYAAFADAPVDVAVVEVGMGGKWDATNVIDAEVAVLMTVARDHEKWLGYELTDIATEKLGILKPGATLISARQDPEVLDLVRDAVRANRAEYVQYGQNLQVLDRESAVGGQIITVRTPAGVYEDVPLAMFGDYQASNAAMAIAAAEALFGGGAWSGDVVEHALMATHSPGRMEVVRKSPLVLVDAAHNPAGVEATVGALEENFPGTRVLVFAAMADKDVEGILSVAEPHFSSVVVTALDSERAMPIDETAELAREVFGEDRVAVEPNLDTAIVYAADVAESADVEELTTPHVVVMGSIVLAANARAVMGRPKVDGS</sequence>
<dbReference type="Pfam" id="PF08245">
    <property type="entry name" value="Mur_ligase_M"/>
    <property type="match status" value="1"/>
</dbReference>
<dbReference type="Proteomes" id="UP000054404">
    <property type="component" value="Unassembled WGS sequence"/>
</dbReference>
<evidence type="ECO:0000256" key="10">
    <source>
        <dbReference type="ARBA" id="ARBA00047493"/>
    </source>
</evidence>
<name>A0A0W1KMB4_9ACTO</name>
<evidence type="ECO:0000256" key="7">
    <source>
        <dbReference type="ARBA" id="ARBA00022840"/>
    </source>
</evidence>
<comment type="similarity">
    <text evidence="2">Belongs to the folylpolyglutamate synthase family.</text>
</comment>
<accession>A0A0W1KMB4</accession>
<dbReference type="InterPro" id="IPR018109">
    <property type="entry name" value="Folylpolyglutamate_synth_CS"/>
</dbReference>
<dbReference type="RefSeq" id="WP_062611986.1">
    <property type="nucleotide sequence ID" value="NZ_LNIZ01000001.1"/>
</dbReference>
<dbReference type="InterPro" id="IPR004101">
    <property type="entry name" value="Mur_ligase_C"/>
</dbReference>
<evidence type="ECO:0000256" key="1">
    <source>
        <dbReference type="ARBA" id="ARBA00001946"/>
    </source>
</evidence>
<dbReference type="SUPFAM" id="SSF53244">
    <property type="entry name" value="MurD-like peptide ligases, peptide-binding domain"/>
    <property type="match status" value="1"/>
</dbReference>
<dbReference type="OrthoDB" id="9809356at2"/>
<evidence type="ECO:0000256" key="4">
    <source>
        <dbReference type="ARBA" id="ARBA00022598"/>
    </source>
</evidence>
<dbReference type="EMBL" id="LNIZ01000001">
    <property type="protein sequence ID" value="KTF04718.1"/>
    <property type="molecule type" value="Genomic_DNA"/>
</dbReference>
<dbReference type="PANTHER" id="PTHR11136">
    <property type="entry name" value="FOLYLPOLYGLUTAMATE SYNTHASE-RELATED"/>
    <property type="match status" value="1"/>
</dbReference>